<keyword evidence="1 4" id="KW-0645">Protease</keyword>
<dbReference type="CDD" id="cd00585">
    <property type="entry name" value="Peptidase_C1B"/>
    <property type="match status" value="1"/>
</dbReference>
<evidence type="ECO:0000313" key="6">
    <source>
        <dbReference type="EMBL" id="SFH51124.1"/>
    </source>
</evidence>
<evidence type="ECO:0000256" key="4">
    <source>
        <dbReference type="PIRNR" id="PIRNR005700"/>
    </source>
</evidence>
<dbReference type="InterPro" id="IPR025660">
    <property type="entry name" value="Pept_his_AS"/>
</dbReference>
<sequence>MTIDQNLLEQYQARFESHKENQVIEGAIAKVGIKDASLDNNVFRRHSFVFSDETKRGAITNQKASGRCWMFAALNTARVDTMAKLNLETFEFSQNYTLFWDKLEKSNYFLDSILETLEEAIDSRIIAHLLAAPVQDGGQWDMFAGMLEKYGAVPKAVMPETYHSSNTRELNTALTTKLREFASRLRETYQTGATVEDLRAQKEDMLYVIYNILVKALGEVPTTFTYEYRDKDDQFQRIENITPQEFFKEYVGWNLTDRVSLINAPTEDKPYGRAYTVQYLGTVKEAEPIRYINVPMDVLKKAAVASIKNGEPVWYGCDVGQMSVRESGIMDEQSYNYGLTLGEASSLTKAQRLDYGESLLTHAMVLVGVDLDKDGHPINWKVENSWGEKAGKKGIFSMSDKWMDEFAYQISVDKKYIDQEWLKALDEPVIQLAPWDPMGALAMMQ</sequence>
<dbReference type="GO" id="GO:0070005">
    <property type="term" value="F:cysteine-type aminopeptidase activity"/>
    <property type="evidence" value="ECO:0007669"/>
    <property type="project" value="InterPro"/>
</dbReference>
<dbReference type="InterPro" id="IPR038765">
    <property type="entry name" value="Papain-like_cys_pep_sf"/>
</dbReference>
<dbReference type="GO" id="GO:0006508">
    <property type="term" value="P:proteolysis"/>
    <property type="evidence" value="ECO:0007669"/>
    <property type="project" value="UniProtKB-KW"/>
</dbReference>
<dbReference type="GO" id="GO:0005737">
    <property type="term" value="C:cytoplasm"/>
    <property type="evidence" value="ECO:0007669"/>
    <property type="project" value="TreeGrafter"/>
</dbReference>
<dbReference type="RefSeq" id="WP_047390317.1">
    <property type="nucleotide sequence ID" value="NZ_FOQE01000001.1"/>
</dbReference>
<feature type="active site" evidence="5">
    <location>
        <position position="362"/>
    </location>
</feature>
<dbReference type="GO" id="GO:0009636">
    <property type="term" value="P:response to toxic substance"/>
    <property type="evidence" value="ECO:0007669"/>
    <property type="project" value="TreeGrafter"/>
</dbReference>
<dbReference type="Pfam" id="PF03051">
    <property type="entry name" value="Peptidase_C1_2"/>
    <property type="match status" value="1"/>
</dbReference>
<evidence type="ECO:0000256" key="2">
    <source>
        <dbReference type="ARBA" id="ARBA00022801"/>
    </source>
</evidence>
<dbReference type="AlphaFoldDB" id="A0A1I3AM47"/>
<protein>
    <recommendedName>
        <fullName evidence="4">Aminopeptidase</fullName>
    </recommendedName>
</protein>
<evidence type="ECO:0000256" key="1">
    <source>
        <dbReference type="ARBA" id="ARBA00022670"/>
    </source>
</evidence>
<dbReference type="Proteomes" id="UP000198668">
    <property type="component" value="Unassembled WGS sequence"/>
</dbReference>
<comment type="similarity">
    <text evidence="4">Belongs to the peptidase C1 family.</text>
</comment>
<feature type="active site" evidence="5">
    <location>
        <position position="384"/>
    </location>
</feature>
<keyword evidence="3 4" id="KW-0788">Thiol protease</keyword>
<dbReference type="OrthoDB" id="1111399at2"/>
<keyword evidence="2 4" id="KW-0378">Hydrolase</keyword>
<evidence type="ECO:0000256" key="3">
    <source>
        <dbReference type="ARBA" id="ARBA00022807"/>
    </source>
</evidence>
<dbReference type="PROSITE" id="PS00639">
    <property type="entry name" value="THIOL_PROTEASE_HIS"/>
    <property type="match status" value="1"/>
</dbReference>
<accession>A0A1I3AM47</accession>
<reference evidence="6 7" key="1">
    <citation type="submission" date="2016-10" db="EMBL/GenBank/DDBJ databases">
        <authorList>
            <person name="de Groot N.N."/>
        </authorList>
    </citation>
    <scope>NUCLEOTIDE SEQUENCE [LARGE SCALE GENOMIC DNA]</scope>
    <source>
        <strain evidence="6 7">DSM 27630</strain>
    </source>
</reference>
<keyword evidence="4" id="KW-0031">Aminopeptidase</keyword>
<dbReference type="Gene3D" id="3.90.70.10">
    <property type="entry name" value="Cysteine proteinases"/>
    <property type="match status" value="1"/>
</dbReference>
<dbReference type="InterPro" id="IPR004134">
    <property type="entry name" value="Peptidase_C1B"/>
</dbReference>
<dbReference type="PIRSF" id="PIRSF005700">
    <property type="entry name" value="PepC"/>
    <property type="match status" value="1"/>
</dbReference>
<keyword evidence="7" id="KW-1185">Reference proteome</keyword>
<dbReference type="EMBL" id="FOQE01000001">
    <property type="protein sequence ID" value="SFH51124.1"/>
    <property type="molecule type" value="Genomic_DNA"/>
</dbReference>
<name>A0A1I3AM47_9LACT</name>
<gene>
    <name evidence="6" type="ORF">SAMN04489868_10128</name>
</gene>
<organism evidence="6 7">
    <name type="scientific">Pisciglobus halotolerans</name>
    <dbReference type="NCBI Taxonomy" id="745365"/>
    <lineage>
        <taxon>Bacteria</taxon>
        <taxon>Bacillati</taxon>
        <taxon>Bacillota</taxon>
        <taxon>Bacilli</taxon>
        <taxon>Lactobacillales</taxon>
        <taxon>Carnobacteriaceae</taxon>
    </lineage>
</organism>
<dbReference type="PROSITE" id="PS00139">
    <property type="entry name" value="THIOL_PROTEASE_CYS"/>
    <property type="match status" value="1"/>
</dbReference>
<evidence type="ECO:0000313" key="7">
    <source>
        <dbReference type="Proteomes" id="UP000198668"/>
    </source>
</evidence>
<feature type="active site" evidence="5">
    <location>
        <position position="68"/>
    </location>
</feature>
<dbReference type="GO" id="GO:0043418">
    <property type="term" value="P:homocysteine catabolic process"/>
    <property type="evidence" value="ECO:0007669"/>
    <property type="project" value="TreeGrafter"/>
</dbReference>
<dbReference type="PANTHER" id="PTHR10363">
    <property type="entry name" value="BLEOMYCIN HYDROLASE"/>
    <property type="match status" value="1"/>
</dbReference>
<dbReference type="InterPro" id="IPR000169">
    <property type="entry name" value="Pept_cys_AS"/>
</dbReference>
<dbReference type="PANTHER" id="PTHR10363:SF2">
    <property type="entry name" value="BLEOMYCIN HYDROLASE"/>
    <property type="match status" value="1"/>
</dbReference>
<dbReference type="SUPFAM" id="SSF54001">
    <property type="entry name" value="Cysteine proteinases"/>
    <property type="match status" value="1"/>
</dbReference>
<evidence type="ECO:0000256" key="5">
    <source>
        <dbReference type="PIRSR" id="PIRSR005700-1"/>
    </source>
</evidence>
<proteinExistence type="inferred from homology"/>